<dbReference type="OrthoDB" id="5340910at2759"/>
<dbReference type="PANTHER" id="PTHR15176">
    <property type="entry name" value="NEPHROCYSTIN"/>
    <property type="match status" value="1"/>
</dbReference>
<comment type="caution">
    <text evidence="1">The sequence shown here is derived from an EMBL/GenBank/DDBJ whole genome shotgun (WGS) entry which is preliminary data.</text>
</comment>
<organism evidence="1 2">
    <name type="scientific">Chara braunii</name>
    <name type="common">Braun's stonewort</name>
    <dbReference type="NCBI Taxonomy" id="69332"/>
    <lineage>
        <taxon>Eukaryota</taxon>
        <taxon>Viridiplantae</taxon>
        <taxon>Streptophyta</taxon>
        <taxon>Charophyceae</taxon>
        <taxon>Charales</taxon>
        <taxon>Characeae</taxon>
        <taxon>Chara</taxon>
    </lineage>
</organism>
<dbReference type="GO" id="GO:0005929">
    <property type="term" value="C:cilium"/>
    <property type="evidence" value="ECO:0007669"/>
    <property type="project" value="TreeGrafter"/>
</dbReference>
<evidence type="ECO:0000313" key="1">
    <source>
        <dbReference type="EMBL" id="GBG64160.1"/>
    </source>
</evidence>
<proteinExistence type="predicted"/>
<name>A0A388K280_CHABU</name>
<dbReference type="PANTHER" id="PTHR15176:SF1">
    <property type="entry name" value="NEPHROCYSTIN-1"/>
    <property type="match status" value="1"/>
</dbReference>
<dbReference type="InterPro" id="IPR039687">
    <property type="entry name" value="NPHP1"/>
</dbReference>
<evidence type="ECO:0000313" key="2">
    <source>
        <dbReference type="Proteomes" id="UP000265515"/>
    </source>
</evidence>
<dbReference type="Proteomes" id="UP000265515">
    <property type="component" value="Unassembled WGS sequence"/>
</dbReference>
<dbReference type="Gramene" id="GBG64160">
    <property type="protein sequence ID" value="GBG64160"/>
    <property type="gene ID" value="CBR_g40859"/>
</dbReference>
<accession>A0A388K280</accession>
<protein>
    <submittedName>
        <fullName evidence="1">Uncharacterized protein</fullName>
    </submittedName>
</protein>
<keyword evidence="2" id="KW-1185">Reference proteome</keyword>
<dbReference type="EMBL" id="BFEA01000047">
    <property type="protein sequence ID" value="GBG64160.1"/>
    <property type="molecule type" value="Genomic_DNA"/>
</dbReference>
<dbReference type="GO" id="GO:0005737">
    <property type="term" value="C:cytoplasm"/>
    <property type="evidence" value="ECO:0007669"/>
    <property type="project" value="TreeGrafter"/>
</dbReference>
<gene>
    <name evidence="1" type="ORF">CBR_g40859</name>
</gene>
<sequence length="259" mass="28956">MESIDTHSSSTARPSVLQKHQINGKLLMSSMMTPLLSESGITFNNFAFDPNSQKLEELIVPTWKLSLISASNIPSPGPTMDACRWASFLCLYDGNDFVGNVISLEARKPYYVNEVWDFCTKWSSGQFIVRHDAQPTVLKVYVELNVCHSGIPQDMNDAGIAGQREAEKERGGELGKADWITYAWGLIDLPKATPSTPSIQFERNNFDIPLYGGSLENPVDLKPKKGNQSLWESLVKRGRMPVLRVKIQKPRKSLLDIAK</sequence>
<dbReference type="AlphaFoldDB" id="A0A388K280"/>
<reference evidence="1 2" key="1">
    <citation type="journal article" date="2018" name="Cell">
        <title>The Chara Genome: Secondary Complexity and Implications for Plant Terrestrialization.</title>
        <authorList>
            <person name="Nishiyama T."/>
            <person name="Sakayama H."/>
            <person name="Vries J.D."/>
            <person name="Buschmann H."/>
            <person name="Saint-Marcoux D."/>
            <person name="Ullrich K.K."/>
            <person name="Haas F.B."/>
            <person name="Vanderstraeten L."/>
            <person name="Becker D."/>
            <person name="Lang D."/>
            <person name="Vosolsobe S."/>
            <person name="Rombauts S."/>
            <person name="Wilhelmsson P.K.I."/>
            <person name="Janitza P."/>
            <person name="Kern R."/>
            <person name="Heyl A."/>
            <person name="Rumpler F."/>
            <person name="Villalobos L.I.A.C."/>
            <person name="Clay J.M."/>
            <person name="Skokan R."/>
            <person name="Toyoda A."/>
            <person name="Suzuki Y."/>
            <person name="Kagoshima H."/>
            <person name="Schijlen E."/>
            <person name="Tajeshwar N."/>
            <person name="Catarino B."/>
            <person name="Hetherington A.J."/>
            <person name="Saltykova A."/>
            <person name="Bonnot C."/>
            <person name="Breuninger H."/>
            <person name="Symeonidi A."/>
            <person name="Radhakrishnan G.V."/>
            <person name="Van Nieuwerburgh F."/>
            <person name="Deforce D."/>
            <person name="Chang C."/>
            <person name="Karol K.G."/>
            <person name="Hedrich R."/>
            <person name="Ulvskov P."/>
            <person name="Glockner G."/>
            <person name="Delwiche C.F."/>
            <person name="Petrasek J."/>
            <person name="Van de Peer Y."/>
            <person name="Friml J."/>
            <person name="Beilby M."/>
            <person name="Dolan L."/>
            <person name="Kohara Y."/>
            <person name="Sugano S."/>
            <person name="Fujiyama A."/>
            <person name="Delaux P.-M."/>
            <person name="Quint M."/>
            <person name="TheiBen G."/>
            <person name="Hagemann M."/>
            <person name="Harholt J."/>
            <person name="Dunand C."/>
            <person name="Zachgo S."/>
            <person name="Langdale J."/>
            <person name="Maumus F."/>
            <person name="Straeten D.V.D."/>
            <person name="Gould S.B."/>
            <person name="Rensing S.A."/>
        </authorList>
    </citation>
    <scope>NUCLEOTIDE SEQUENCE [LARGE SCALE GENOMIC DNA]</scope>
    <source>
        <strain evidence="1 2">S276</strain>
    </source>
</reference>